<feature type="signal peptide" evidence="3">
    <location>
        <begin position="1"/>
        <end position="24"/>
    </location>
</feature>
<dbReference type="Proteomes" id="UP000230069">
    <property type="component" value="Unassembled WGS sequence"/>
</dbReference>
<evidence type="ECO:0000256" key="1">
    <source>
        <dbReference type="ARBA" id="ARBA00023597"/>
    </source>
</evidence>
<keyword evidence="3" id="KW-0732">Signal</keyword>
<dbReference type="InParanoid" id="A0A2G5CK99"/>
<sequence>MVSNSKLSFCFLSIFLLSASLSLGLDPGSQYQQCQERCRTQQPGKQQEQCLEQCEEYQQCQQQCPQRGQESQQCQQRCEEQYEQQEDPEREYQKCQQVCSHQKPGQQQQQCQEFCEEYRRYSRPQQDGVIRLIAEQGQDPQREYQQCQQGCRKKSGQQQQQCQEFCEEYRQCQQECHQQPGQAQQQCLLQCVERYSREQQDGGIRLITEEGQDPQREYQQCQQDCRKKPGQQQQCQEFCEEYRQCQQECRQQPGQAQQQCLLQCVERYSKEQQDGGIRLITEEGRDPQREYQQCQQDCRIKPGQQQQQCQEFCEEYRQCQQECRQQPGQAQQQCLLQCVERYSREQQDGVIRLITEEGRDPQREYQQCQQDCRKKPGQQQQQCQEFCEEYRQCQQECRQQPGQAQQQCLIQCVERYSTEQQDDAHLDNKNPEKKYQKCQKKCGKKQGQEQQQCQQQCEEIYHKKQETGGDSGREQETAGGSGTEQETAGGSDMLNVRETQDPQSEFQQCQRQCRQKQQGQEQQQRCMEQCKKELEERQREQGSGEGQKGYEGEAGQHGGEEAENPYLFRQERFSSHVRSEEGNVRVLERFNMRSNLLNGIENYRVAILETNPNSVEIPNHWDADTVCFVIRGRGAITLIQEENNKVTHNLERGDIIRVRGGTIVSMINRDNNEKLYVVTLIQPVSTPGQFVAFYGPGSRDQESFYNAFSKEILEAAFNTPSDQLRRLFEGQRNQGGFVKASREQIQALSGRSSRQGQPWPLRPARESQSNRPYNLLNRPLQSNQYGQLYGANPNDYEELQELDVAVSFANITKGAMLGPYYNSRSTKIAMVVNGNGYFEMVCPHLSRQQGQQGREQSGSTYQQVRARVSRGDVLVVPAGHPIVTVASNDQNLEVACFDIKARNNRMYALAGNNNILKQLQRESKELSFNVPARQVEEIFNKQQESWFFPGPEQRQQHGGHPSA</sequence>
<dbReference type="Pfam" id="PF00190">
    <property type="entry name" value="Cupin_1"/>
    <property type="match status" value="2"/>
</dbReference>
<organism evidence="5 6">
    <name type="scientific">Aquilegia coerulea</name>
    <name type="common">Rocky mountain columbine</name>
    <dbReference type="NCBI Taxonomy" id="218851"/>
    <lineage>
        <taxon>Eukaryota</taxon>
        <taxon>Viridiplantae</taxon>
        <taxon>Streptophyta</taxon>
        <taxon>Embryophyta</taxon>
        <taxon>Tracheophyta</taxon>
        <taxon>Spermatophyta</taxon>
        <taxon>Magnoliopsida</taxon>
        <taxon>Ranunculales</taxon>
        <taxon>Ranunculaceae</taxon>
        <taxon>Thalictroideae</taxon>
        <taxon>Aquilegia</taxon>
    </lineage>
</organism>
<feature type="chain" id="PRO_5013794461" description="Cupin type-1 domain-containing protein" evidence="3">
    <location>
        <begin position="25"/>
        <end position="963"/>
    </location>
</feature>
<dbReference type="InterPro" id="IPR006792">
    <property type="entry name" value="Vicilin_N"/>
</dbReference>
<dbReference type="InterPro" id="IPR014710">
    <property type="entry name" value="RmlC-like_jellyroll"/>
</dbReference>
<dbReference type="InterPro" id="IPR006045">
    <property type="entry name" value="Cupin_1"/>
</dbReference>
<dbReference type="Gene3D" id="6.10.250.890">
    <property type="match status" value="3"/>
</dbReference>
<feature type="compositionally biased region" description="Basic and acidic residues" evidence="2">
    <location>
        <begin position="464"/>
        <end position="476"/>
    </location>
</feature>
<proteinExistence type="inferred from homology"/>
<feature type="region of interest" description="Disordered" evidence="2">
    <location>
        <begin position="464"/>
        <end position="491"/>
    </location>
</feature>
<keyword evidence="6" id="KW-1185">Reference proteome</keyword>
<dbReference type="CDD" id="cd02245">
    <property type="entry name" value="cupin_7S_vicilin-like_C"/>
    <property type="match status" value="1"/>
</dbReference>
<dbReference type="SMART" id="SM00835">
    <property type="entry name" value="Cupin_1"/>
    <property type="match status" value="2"/>
</dbReference>
<feature type="region of interest" description="Disordered" evidence="2">
    <location>
        <begin position="747"/>
        <end position="777"/>
    </location>
</feature>
<reference evidence="5 6" key="1">
    <citation type="submission" date="2017-09" db="EMBL/GenBank/DDBJ databases">
        <title>WGS assembly of Aquilegia coerulea Goldsmith.</title>
        <authorList>
            <person name="Hodges S."/>
            <person name="Kramer E."/>
            <person name="Nordborg M."/>
            <person name="Tomkins J."/>
            <person name="Borevitz J."/>
            <person name="Derieg N."/>
            <person name="Yan J."/>
            <person name="Mihaltcheva S."/>
            <person name="Hayes R.D."/>
            <person name="Rokhsar D."/>
        </authorList>
    </citation>
    <scope>NUCLEOTIDE SEQUENCE [LARGE SCALE GENOMIC DNA]</scope>
    <source>
        <strain evidence="6">cv. Goldsmith</strain>
    </source>
</reference>
<evidence type="ECO:0000256" key="3">
    <source>
        <dbReference type="SAM" id="SignalP"/>
    </source>
</evidence>
<dbReference type="EMBL" id="KZ305066">
    <property type="protein sequence ID" value="PIA31704.1"/>
    <property type="molecule type" value="Genomic_DNA"/>
</dbReference>
<evidence type="ECO:0000259" key="4">
    <source>
        <dbReference type="SMART" id="SM00835"/>
    </source>
</evidence>
<dbReference type="SUPFAM" id="SSF51182">
    <property type="entry name" value="RmlC-like cupins"/>
    <property type="match status" value="1"/>
</dbReference>
<dbReference type="PANTHER" id="PTHR31189:SF13">
    <property type="entry name" value="CUPINCIN"/>
    <property type="match status" value="1"/>
</dbReference>
<accession>A0A2G5CK99</accession>
<dbReference type="OrthoDB" id="1912756at2759"/>
<dbReference type="Gene3D" id="2.60.120.10">
    <property type="entry name" value="Jelly Rolls"/>
    <property type="match status" value="2"/>
</dbReference>
<dbReference type="AlphaFoldDB" id="A0A2G5CK99"/>
<dbReference type="InterPro" id="IPR011051">
    <property type="entry name" value="RmlC_Cupin_sf"/>
</dbReference>
<dbReference type="CDD" id="cd02244">
    <property type="entry name" value="cupin_7S_vicilin-like_N"/>
    <property type="match status" value="1"/>
</dbReference>
<feature type="compositionally biased region" description="Polar residues" evidence="2">
    <location>
        <begin position="747"/>
        <end position="756"/>
    </location>
</feature>
<feature type="domain" description="Cupin type-1" evidence="4">
    <location>
        <begin position="773"/>
        <end position="936"/>
    </location>
</feature>
<dbReference type="PANTHER" id="PTHR31189">
    <property type="entry name" value="OS03G0336100 PROTEIN-RELATED"/>
    <property type="match status" value="1"/>
</dbReference>
<feature type="domain" description="Cupin type-1" evidence="4">
    <location>
        <begin position="565"/>
        <end position="725"/>
    </location>
</feature>
<dbReference type="STRING" id="218851.A0A2G5CK99"/>
<comment type="similarity">
    <text evidence="1">Belongs to the 7S seed storage protein family.</text>
</comment>
<evidence type="ECO:0000313" key="6">
    <source>
        <dbReference type="Proteomes" id="UP000230069"/>
    </source>
</evidence>
<feature type="region of interest" description="Disordered" evidence="2">
    <location>
        <begin position="537"/>
        <end position="562"/>
    </location>
</feature>
<gene>
    <name evidence="5" type="ORF">AQUCO_04900178v1</name>
</gene>
<dbReference type="InterPro" id="IPR050253">
    <property type="entry name" value="Seed_Storage-Functional"/>
</dbReference>
<name>A0A2G5CK99_AQUCA</name>
<evidence type="ECO:0000313" key="5">
    <source>
        <dbReference type="EMBL" id="PIA31704.1"/>
    </source>
</evidence>
<protein>
    <recommendedName>
        <fullName evidence="4">Cupin type-1 domain-containing protein</fullName>
    </recommendedName>
</protein>
<evidence type="ECO:0000256" key="2">
    <source>
        <dbReference type="SAM" id="MobiDB-lite"/>
    </source>
</evidence>
<dbReference type="Pfam" id="PF04702">
    <property type="entry name" value="Vicilin_N"/>
    <property type="match status" value="1"/>
</dbReference>